<proteinExistence type="predicted"/>
<feature type="region of interest" description="Disordered" evidence="1">
    <location>
        <begin position="441"/>
        <end position="510"/>
    </location>
</feature>
<evidence type="ECO:0000259" key="2">
    <source>
        <dbReference type="Pfam" id="PF19189"/>
    </source>
</evidence>
<feature type="compositionally biased region" description="Basic and acidic residues" evidence="1">
    <location>
        <begin position="441"/>
        <end position="452"/>
    </location>
</feature>
<dbReference type="PANTHER" id="PTHR39468:SF1">
    <property type="entry name" value="MTF2-LIKE C-TERMINAL DOMAIN-CONTAINING PROTEIN"/>
    <property type="match status" value="1"/>
</dbReference>
<dbReference type="Pfam" id="PF19189">
    <property type="entry name" value="Mtf2"/>
    <property type="match status" value="1"/>
</dbReference>
<sequence length="534" mass="61040">MSCQIPSRVVRLTQADSLGYCLPFLYCTQTILSTIRAHAINSKARARENGYSSRCSYSTSQPKRTPNTRNIFEEDGFLRKSTEPLGTGKQEEAPKARRSTLTNAEQAAFDAIWTKSDERQQRSIDNDKAEADRPLHDLNELFEHAIQQIETRERRDAERAARDRSYFQEMKARPFLEAFRDIPSGGEEKMDGSDVRLLEESNEHRERITKLLKAANSAIEVWHVLESEVFSMVDQLQQQLAQREKADIKQKKPRKKKGTTKGGGAAVMKNEEPQESKAVASQNATSPLLNETNALPTNAILTNLQENYAYYNLLALRIWRRHHPTSTFALQLLPRIKSLGPISYVLGASTSLYNEVLFVKWTYFSDLRGIADLLNEMSNQGIEPNVLTLSFLRFISRTRNADLAGQSGNALQSWWNMRAVNEGWQRVREIALQVQADVFQKEREEQEERSNSETEDEQSWNTNMQNALDEQEDKTAETLEPSKESSFKVKRVSWAAAPSRVKKQTIRKVSSDSDRYFFEVRQNKAGERSKSTIS</sequence>
<gene>
    <name evidence="3" type="ORF">OHK93_000342</name>
</gene>
<dbReference type="AlphaFoldDB" id="A0AA43TSG6"/>
<protein>
    <recommendedName>
        <fullName evidence="2">Mtf2-like C-terminal domain-containing protein</fullName>
    </recommendedName>
</protein>
<feature type="region of interest" description="Disordered" evidence="1">
    <location>
        <begin position="244"/>
        <end position="284"/>
    </location>
</feature>
<feature type="domain" description="Mtf2-like C-terminal" evidence="2">
    <location>
        <begin position="202"/>
        <end position="433"/>
    </location>
</feature>
<reference evidence="3" key="1">
    <citation type="journal article" date="2023" name="Genome Biol. Evol.">
        <title>First Whole Genome Sequence and Flow Cytometry Genome Size Data for the Lichen-Forming Fungus Ramalina farinacea (Ascomycota).</title>
        <authorList>
            <person name="Llewellyn T."/>
            <person name="Mian S."/>
            <person name="Hill R."/>
            <person name="Leitch I.J."/>
            <person name="Gaya E."/>
        </authorList>
    </citation>
    <scope>NUCLEOTIDE SEQUENCE</scope>
    <source>
        <strain evidence="3">LIQ254RAFAR</strain>
    </source>
</reference>
<evidence type="ECO:0000256" key="1">
    <source>
        <dbReference type="SAM" id="MobiDB-lite"/>
    </source>
</evidence>
<feature type="compositionally biased region" description="Polar residues" evidence="1">
    <location>
        <begin position="459"/>
        <end position="468"/>
    </location>
</feature>
<organism evidence="3 4">
    <name type="scientific">Ramalina farinacea</name>
    <dbReference type="NCBI Taxonomy" id="258253"/>
    <lineage>
        <taxon>Eukaryota</taxon>
        <taxon>Fungi</taxon>
        <taxon>Dikarya</taxon>
        <taxon>Ascomycota</taxon>
        <taxon>Pezizomycotina</taxon>
        <taxon>Lecanoromycetes</taxon>
        <taxon>OSLEUM clade</taxon>
        <taxon>Lecanoromycetidae</taxon>
        <taxon>Lecanorales</taxon>
        <taxon>Lecanorineae</taxon>
        <taxon>Ramalinaceae</taxon>
        <taxon>Ramalina</taxon>
    </lineage>
</organism>
<comment type="caution">
    <text evidence="3">The sequence shown here is derived from an EMBL/GenBank/DDBJ whole genome shotgun (WGS) entry which is preliminary data.</text>
</comment>
<dbReference type="PANTHER" id="PTHR39468">
    <property type="entry name" value="CHROMOSOME 7, WHOLE GENOME SHOTGUN SEQUENCE"/>
    <property type="match status" value="1"/>
</dbReference>
<dbReference type="Proteomes" id="UP001161017">
    <property type="component" value="Unassembled WGS sequence"/>
</dbReference>
<feature type="region of interest" description="Disordered" evidence="1">
    <location>
        <begin position="51"/>
        <end position="132"/>
    </location>
</feature>
<feature type="compositionally biased region" description="Basic and acidic residues" evidence="1">
    <location>
        <begin position="473"/>
        <end position="487"/>
    </location>
</feature>
<keyword evidence="4" id="KW-1185">Reference proteome</keyword>
<accession>A0AA43TSG6</accession>
<feature type="compositionally biased region" description="Polar residues" evidence="1">
    <location>
        <begin position="51"/>
        <end position="70"/>
    </location>
</feature>
<dbReference type="InterPro" id="IPR040009">
    <property type="entry name" value="Mtf2/C5D6.12-like"/>
</dbReference>
<name>A0AA43TSG6_9LECA</name>
<evidence type="ECO:0000313" key="3">
    <source>
        <dbReference type="EMBL" id="MDI1485205.1"/>
    </source>
</evidence>
<dbReference type="EMBL" id="JAPUFD010000001">
    <property type="protein sequence ID" value="MDI1485205.1"/>
    <property type="molecule type" value="Genomic_DNA"/>
</dbReference>
<dbReference type="GO" id="GO:0005739">
    <property type="term" value="C:mitochondrion"/>
    <property type="evidence" value="ECO:0007669"/>
    <property type="project" value="InterPro"/>
</dbReference>
<dbReference type="InterPro" id="IPR043837">
    <property type="entry name" value="Mtf2-like_C"/>
</dbReference>
<feature type="compositionally biased region" description="Basic and acidic residues" evidence="1">
    <location>
        <begin position="115"/>
        <end position="132"/>
    </location>
</feature>
<evidence type="ECO:0000313" key="4">
    <source>
        <dbReference type="Proteomes" id="UP001161017"/>
    </source>
</evidence>